<dbReference type="OrthoDB" id="9787680at2"/>
<dbReference type="InterPro" id="IPR009057">
    <property type="entry name" value="Homeodomain-like_sf"/>
</dbReference>
<dbReference type="AlphaFoldDB" id="A0A345ZW68"/>
<feature type="DNA-binding region" description="H-T-H motif" evidence="4">
    <location>
        <begin position="29"/>
        <end position="48"/>
    </location>
</feature>
<name>A0A345ZW68_9HYPH</name>
<dbReference type="SUPFAM" id="SSF48498">
    <property type="entry name" value="Tetracyclin repressor-like, C-terminal domain"/>
    <property type="match status" value="1"/>
</dbReference>
<accession>A0A345ZW68</accession>
<evidence type="ECO:0000313" key="6">
    <source>
        <dbReference type="EMBL" id="AXK81165.1"/>
    </source>
</evidence>
<dbReference type="RefSeq" id="WP_115691515.1">
    <property type="nucleotide sequence ID" value="NZ_CP031417.1"/>
</dbReference>
<dbReference type="Gene3D" id="1.10.357.10">
    <property type="entry name" value="Tetracycline Repressor, domain 2"/>
    <property type="match status" value="1"/>
</dbReference>
<evidence type="ECO:0000256" key="2">
    <source>
        <dbReference type="ARBA" id="ARBA00023125"/>
    </source>
</evidence>
<keyword evidence="2 4" id="KW-0238">DNA-binding</keyword>
<feature type="domain" description="HTH tetR-type" evidence="5">
    <location>
        <begin position="6"/>
        <end position="66"/>
    </location>
</feature>
<dbReference type="EMBL" id="CP031417">
    <property type="protein sequence ID" value="AXK81165.1"/>
    <property type="molecule type" value="Genomic_DNA"/>
</dbReference>
<dbReference type="KEGG" id="ptaw:DW352_11950"/>
<organism evidence="6 7">
    <name type="scientific">Pseudolabrys taiwanensis</name>
    <dbReference type="NCBI Taxonomy" id="331696"/>
    <lineage>
        <taxon>Bacteria</taxon>
        <taxon>Pseudomonadati</taxon>
        <taxon>Pseudomonadota</taxon>
        <taxon>Alphaproteobacteria</taxon>
        <taxon>Hyphomicrobiales</taxon>
        <taxon>Xanthobacteraceae</taxon>
        <taxon>Pseudolabrys</taxon>
    </lineage>
</organism>
<protein>
    <submittedName>
        <fullName evidence="6">TetR/AcrR family transcriptional regulator</fullName>
    </submittedName>
</protein>
<dbReference type="PANTHER" id="PTHR47506">
    <property type="entry name" value="TRANSCRIPTIONAL REGULATORY PROTEIN"/>
    <property type="match status" value="1"/>
</dbReference>
<evidence type="ECO:0000256" key="1">
    <source>
        <dbReference type="ARBA" id="ARBA00023015"/>
    </source>
</evidence>
<evidence type="ECO:0000256" key="3">
    <source>
        <dbReference type="ARBA" id="ARBA00023163"/>
    </source>
</evidence>
<dbReference type="SUPFAM" id="SSF46689">
    <property type="entry name" value="Homeodomain-like"/>
    <property type="match status" value="1"/>
</dbReference>
<proteinExistence type="predicted"/>
<dbReference type="Pfam" id="PF00440">
    <property type="entry name" value="TetR_N"/>
    <property type="match status" value="1"/>
</dbReference>
<keyword evidence="7" id="KW-1185">Reference proteome</keyword>
<dbReference type="PRINTS" id="PR00455">
    <property type="entry name" value="HTHTETR"/>
</dbReference>
<keyword evidence="1" id="KW-0805">Transcription regulation</keyword>
<sequence>MPRDAQATRDRILATASKLFAGVGVKSVGVDEVAKRAGITKRTLYYHFRSKDDLIAAYLQERDQPTLKYIVGWMDTTEGSLADKVRAVFDNIAKLGRNPKWRGCGFLRTAAELAAMPGHPAVKAASAHKKKVEAEFERRIAAAGLSDPKARARQVMLLFDGAFSSMQVHRDASYAEAAGAAAVALVRK</sequence>
<dbReference type="Proteomes" id="UP000254889">
    <property type="component" value="Chromosome"/>
</dbReference>
<dbReference type="InterPro" id="IPR036271">
    <property type="entry name" value="Tet_transcr_reg_TetR-rel_C_sf"/>
</dbReference>
<dbReference type="GO" id="GO:0003677">
    <property type="term" value="F:DNA binding"/>
    <property type="evidence" value="ECO:0007669"/>
    <property type="project" value="UniProtKB-UniRule"/>
</dbReference>
<evidence type="ECO:0000313" key="7">
    <source>
        <dbReference type="Proteomes" id="UP000254889"/>
    </source>
</evidence>
<dbReference type="InterPro" id="IPR001647">
    <property type="entry name" value="HTH_TetR"/>
</dbReference>
<dbReference type="PROSITE" id="PS50977">
    <property type="entry name" value="HTH_TETR_2"/>
    <property type="match status" value="1"/>
</dbReference>
<reference evidence="6 7" key="1">
    <citation type="submission" date="2018-07" db="EMBL/GenBank/DDBJ databases">
        <authorList>
            <person name="Quirk P.G."/>
            <person name="Krulwich T.A."/>
        </authorList>
    </citation>
    <scope>NUCLEOTIDE SEQUENCE [LARGE SCALE GENOMIC DNA]</scope>
    <source>
        <strain evidence="6 7">CC-BB4</strain>
    </source>
</reference>
<dbReference type="PANTHER" id="PTHR47506:SF1">
    <property type="entry name" value="HTH-TYPE TRANSCRIPTIONAL REGULATOR YJDC"/>
    <property type="match status" value="1"/>
</dbReference>
<evidence type="ECO:0000256" key="4">
    <source>
        <dbReference type="PROSITE-ProRule" id="PRU00335"/>
    </source>
</evidence>
<gene>
    <name evidence="6" type="ORF">DW352_11950</name>
</gene>
<evidence type="ECO:0000259" key="5">
    <source>
        <dbReference type="PROSITE" id="PS50977"/>
    </source>
</evidence>
<keyword evidence="3" id="KW-0804">Transcription</keyword>